<comment type="similarity">
    <text evidence="2">Belongs to the rad21 family.</text>
</comment>
<dbReference type="InterPro" id="IPR023093">
    <property type="entry name" value="ScpA-like_C"/>
</dbReference>
<dbReference type="SUPFAM" id="SSF46785">
    <property type="entry name" value="Winged helix' DNA-binding domain"/>
    <property type="match status" value="1"/>
</dbReference>
<dbReference type="InterPro" id="IPR039781">
    <property type="entry name" value="Rad21/Rec8-like"/>
</dbReference>
<dbReference type="AlphaFoldDB" id="A0A3N4K024"/>
<feature type="region of interest" description="Disordered" evidence="4">
    <location>
        <begin position="301"/>
        <end position="322"/>
    </location>
</feature>
<feature type="compositionally biased region" description="Polar residues" evidence="4">
    <location>
        <begin position="170"/>
        <end position="179"/>
    </location>
</feature>
<dbReference type="InterPro" id="IPR006910">
    <property type="entry name" value="Rad21_Rec8_N"/>
</dbReference>
<dbReference type="Pfam" id="PF04825">
    <property type="entry name" value="Rad21_Rec8_N"/>
    <property type="match status" value="1"/>
</dbReference>
<dbReference type="InterPro" id="IPR036390">
    <property type="entry name" value="WH_DNA-bd_sf"/>
</dbReference>
<keyword evidence="8" id="KW-1185">Reference proteome</keyword>
<dbReference type="GO" id="GO:0003682">
    <property type="term" value="F:chromatin binding"/>
    <property type="evidence" value="ECO:0007669"/>
    <property type="project" value="TreeGrafter"/>
</dbReference>
<dbReference type="Proteomes" id="UP000276215">
    <property type="component" value="Unassembled WGS sequence"/>
</dbReference>
<feature type="domain" description="Rad21/Rec8-like protein N-terminal" evidence="6">
    <location>
        <begin position="1"/>
        <end position="105"/>
    </location>
</feature>
<dbReference type="GO" id="GO:0007064">
    <property type="term" value="P:mitotic sister chromatid cohesion"/>
    <property type="evidence" value="ECO:0007669"/>
    <property type="project" value="TreeGrafter"/>
</dbReference>
<proteinExistence type="inferred from homology"/>
<dbReference type="STRING" id="1336337.A0A3N4K024"/>
<dbReference type="OrthoDB" id="5427633at2759"/>
<evidence type="ECO:0000313" key="8">
    <source>
        <dbReference type="Proteomes" id="UP000276215"/>
    </source>
</evidence>
<evidence type="ECO:0000256" key="4">
    <source>
        <dbReference type="SAM" id="MobiDB-lite"/>
    </source>
</evidence>
<gene>
    <name evidence="7" type="ORF">L873DRAFT_1842208</name>
</gene>
<dbReference type="PANTHER" id="PTHR12585:SF70">
    <property type="entry name" value="RAD21_REC8 N TERMINAL DOMAIN PROTEIN (AFU_ORTHOLOGUE AFUA_6G02900)"/>
    <property type="match status" value="1"/>
</dbReference>
<comment type="subcellular location">
    <subcellularLocation>
        <location evidence="1">Nucleus</location>
    </subcellularLocation>
</comment>
<evidence type="ECO:0000256" key="1">
    <source>
        <dbReference type="ARBA" id="ARBA00004123"/>
    </source>
</evidence>
<feature type="region of interest" description="Disordered" evidence="4">
    <location>
        <begin position="253"/>
        <end position="279"/>
    </location>
</feature>
<organism evidence="7 8">
    <name type="scientific">Choiromyces venosus 120613-1</name>
    <dbReference type="NCBI Taxonomy" id="1336337"/>
    <lineage>
        <taxon>Eukaryota</taxon>
        <taxon>Fungi</taxon>
        <taxon>Dikarya</taxon>
        <taxon>Ascomycota</taxon>
        <taxon>Pezizomycotina</taxon>
        <taxon>Pezizomycetes</taxon>
        <taxon>Pezizales</taxon>
        <taxon>Tuberaceae</taxon>
        <taxon>Choiromyces</taxon>
    </lineage>
</organism>
<evidence type="ECO:0000259" key="6">
    <source>
        <dbReference type="Pfam" id="PF04825"/>
    </source>
</evidence>
<feature type="region of interest" description="Disordered" evidence="4">
    <location>
        <begin position="452"/>
        <end position="480"/>
    </location>
</feature>
<dbReference type="GO" id="GO:0030892">
    <property type="term" value="C:mitotic cohesin complex"/>
    <property type="evidence" value="ECO:0007669"/>
    <property type="project" value="TreeGrafter"/>
</dbReference>
<protein>
    <recommendedName>
        <fullName evidence="9">Rad21/Rec8-like protein N-terminal domain-containing protein</fullName>
    </recommendedName>
</protein>
<sequence>MFFSPEYLTSRPYGVGTVWLAATVGTHNIHHKISRKDIMAVQIPEACQLFIEPDVPLALRFQSNLLCGVARVFNEKCRYMLIDTGQAVNNIRRSHTAAQVRVNIDSINLTHRNLRSRALVLEDDPAFDANLAIDIRMLYPESLTLVEDNSTVAGSFLTSDSENDPLPPSSAFSSTSRTIHPSDQMHQNFTPQTPSAVLLDDLGFEFDQYGHMQEASSPQLPQMLPDLVADVEDDLRARSRERSSRLDSLDFAGIAGMEHQEGRDRTVAGSQGPDTYAPPDVPVFINSPHQLAGSQDIEMEDFQPESPQPAGHEGVAGNARKGRGRAILKGPVTDNILEIKTKEVTLWTQQYLENMEAAHKKNRTSKISRLAKQNAHTLIFKWSVFGELRHPILQNMFSGKAILESIQKGNESTEKRKRGIEGQEIDGEEEGRRVRARSDIYEDDGFLLRSETGLGLPESEAKGDVPGSRPESRQLSIGGFPSSSFGGDLQGLSSTRRSCQSSPLAAKAVRRMSILQSPIGERDEDLDMPEIDAAEGLVDIAEQFESFNLGANSEAETNNSVEKDCLDFFNFLKDEIHKLDSRNADEETAEHSNLITLEHLIDPRSNKPEVAASAFAHLLLLGTKGLVSLSQEEAYGTIQISIV</sequence>
<dbReference type="InterPro" id="IPR006909">
    <property type="entry name" value="Rad21/Rec8_C_eu"/>
</dbReference>
<feature type="region of interest" description="Disordered" evidence="4">
    <location>
        <begin position="409"/>
        <end position="436"/>
    </location>
</feature>
<dbReference type="Pfam" id="PF04824">
    <property type="entry name" value="Rad21_Rec8"/>
    <property type="match status" value="1"/>
</dbReference>
<dbReference type="CDD" id="cd21789">
    <property type="entry name" value="Rad21_Rec8_M_SpRec8p-like"/>
    <property type="match status" value="1"/>
</dbReference>
<keyword evidence="3" id="KW-0539">Nucleus</keyword>
<evidence type="ECO:0008006" key="9">
    <source>
        <dbReference type="Google" id="ProtNLM"/>
    </source>
</evidence>
<feature type="region of interest" description="Disordered" evidence="4">
    <location>
        <begin position="156"/>
        <end position="179"/>
    </location>
</feature>
<evidence type="ECO:0000313" key="7">
    <source>
        <dbReference type="EMBL" id="RPB01751.1"/>
    </source>
</evidence>
<feature type="domain" description="Rad21/Rec8-like protein C-terminal eukaryotic" evidence="5">
    <location>
        <begin position="609"/>
        <end position="641"/>
    </location>
</feature>
<evidence type="ECO:0000256" key="2">
    <source>
        <dbReference type="ARBA" id="ARBA00009870"/>
    </source>
</evidence>
<evidence type="ECO:0000259" key="5">
    <source>
        <dbReference type="Pfam" id="PF04824"/>
    </source>
</evidence>
<dbReference type="PANTHER" id="PTHR12585">
    <property type="entry name" value="SCC1 / RAD21 FAMILY MEMBER"/>
    <property type="match status" value="1"/>
</dbReference>
<accession>A0A3N4K024</accession>
<dbReference type="EMBL" id="ML120371">
    <property type="protein sequence ID" value="RPB01751.1"/>
    <property type="molecule type" value="Genomic_DNA"/>
</dbReference>
<evidence type="ECO:0000256" key="3">
    <source>
        <dbReference type="ARBA" id="ARBA00023242"/>
    </source>
</evidence>
<dbReference type="GO" id="GO:0005634">
    <property type="term" value="C:nucleus"/>
    <property type="evidence" value="ECO:0007669"/>
    <property type="project" value="UniProtKB-SubCell"/>
</dbReference>
<name>A0A3N4K024_9PEZI</name>
<dbReference type="Gene3D" id="1.10.10.580">
    <property type="entry name" value="Structural maintenance of chromosome 1. Chain E"/>
    <property type="match status" value="1"/>
</dbReference>
<reference evidence="7 8" key="1">
    <citation type="journal article" date="2018" name="Nat. Ecol. Evol.">
        <title>Pezizomycetes genomes reveal the molecular basis of ectomycorrhizal truffle lifestyle.</title>
        <authorList>
            <person name="Murat C."/>
            <person name="Payen T."/>
            <person name="Noel B."/>
            <person name="Kuo A."/>
            <person name="Morin E."/>
            <person name="Chen J."/>
            <person name="Kohler A."/>
            <person name="Krizsan K."/>
            <person name="Balestrini R."/>
            <person name="Da Silva C."/>
            <person name="Montanini B."/>
            <person name="Hainaut M."/>
            <person name="Levati E."/>
            <person name="Barry K.W."/>
            <person name="Belfiori B."/>
            <person name="Cichocki N."/>
            <person name="Clum A."/>
            <person name="Dockter R.B."/>
            <person name="Fauchery L."/>
            <person name="Guy J."/>
            <person name="Iotti M."/>
            <person name="Le Tacon F."/>
            <person name="Lindquist E.A."/>
            <person name="Lipzen A."/>
            <person name="Malagnac F."/>
            <person name="Mello A."/>
            <person name="Molinier V."/>
            <person name="Miyauchi S."/>
            <person name="Poulain J."/>
            <person name="Riccioni C."/>
            <person name="Rubini A."/>
            <person name="Sitrit Y."/>
            <person name="Splivallo R."/>
            <person name="Traeger S."/>
            <person name="Wang M."/>
            <person name="Zifcakova L."/>
            <person name="Wipf D."/>
            <person name="Zambonelli A."/>
            <person name="Paolocci F."/>
            <person name="Nowrousian M."/>
            <person name="Ottonello S."/>
            <person name="Baldrian P."/>
            <person name="Spatafora J.W."/>
            <person name="Henrissat B."/>
            <person name="Nagy L.G."/>
            <person name="Aury J.M."/>
            <person name="Wincker P."/>
            <person name="Grigoriev I.V."/>
            <person name="Bonfante P."/>
            <person name="Martin F.M."/>
        </authorList>
    </citation>
    <scope>NUCLEOTIDE SEQUENCE [LARGE SCALE GENOMIC DNA]</scope>
    <source>
        <strain evidence="7 8">120613-1</strain>
    </source>
</reference>